<gene>
    <name evidence="2" type="ORF">QE405_001653</name>
</gene>
<dbReference type="Pfam" id="PF13830">
    <property type="entry name" value="DUF4192"/>
    <property type="match status" value="1"/>
</dbReference>
<comment type="caution">
    <text evidence="2">The sequence shown here is derived from an EMBL/GenBank/DDBJ whole genome shotgun (WGS) entry which is preliminary data.</text>
</comment>
<dbReference type="EMBL" id="JAUTAN010000001">
    <property type="protein sequence ID" value="MDQ1104369.1"/>
    <property type="molecule type" value="Genomic_DNA"/>
</dbReference>
<feature type="region of interest" description="Disordered" evidence="1">
    <location>
        <begin position="1"/>
        <end position="20"/>
    </location>
</feature>
<evidence type="ECO:0008006" key="4">
    <source>
        <dbReference type="Google" id="ProtNLM"/>
    </source>
</evidence>
<evidence type="ECO:0000313" key="2">
    <source>
        <dbReference type="EMBL" id="MDQ1104369.1"/>
    </source>
</evidence>
<proteinExistence type="predicted"/>
<organism evidence="2 3">
    <name type="scientific">Nocardioides zeae</name>
    <dbReference type="NCBI Taxonomy" id="1457234"/>
    <lineage>
        <taxon>Bacteria</taxon>
        <taxon>Bacillati</taxon>
        <taxon>Actinomycetota</taxon>
        <taxon>Actinomycetes</taxon>
        <taxon>Propionibacteriales</taxon>
        <taxon>Nocardioidaceae</taxon>
        <taxon>Nocardioides</taxon>
    </lineage>
</organism>
<evidence type="ECO:0000256" key="1">
    <source>
        <dbReference type="SAM" id="MobiDB-lite"/>
    </source>
</evidence>
<name>A0AAJ1TYT0_9ACTN</name>
<protein>
    <recommendedName>
        <fullName evidence="4">DUF4192 domain-containing protein</fullName>
    </recommendedName>
</protein>
<sequence length="349" mass="35972">MTTDDPTSAPDPSAPDPSPLTLRLRTPDDLLATVPVVLGFEPHHSLVLLSFGVGGRSSHDGPTGRGATGPHLRIGLPGPDDPPTVLGEVVEAAVAPCRRHGVASVAAVVYTRDPRLGAATAAHLEASCAAAGIAVIALLRADGQRWYAAGDADVAGGGSAPYRNESHPVRAAAVLHGRVVLGSREELAELLAPAAEDARAEVAAAVERRGSPRPGPAESRWVAETVARAAGSGTPLGTEDAARLVVALRLGRHRDAAWAGVGREEAARHVEVWLDLVRRAPEGWRSGPAALAGLTAWLDGSGALAWCAVDVCLAEEPGHPLGRLVRDFLEAAAPPSWWEDVTAALGDPA</sequence>
<feature type="compositionally biased region" description="Low complexity" evidence="1">
    <location>
        <begin position="1"/>
        <end position="11"/>
    </location>
</feature>
<accession>A0AAJ1TYT0</accession>
<dbReference type="RefSeq" id="WP_307199729.1">
    <property type="nucleotide sequence ID" value="NZ_JAUTAN010000001.1"/>
</dbReference>
<dbReference type="InterPro" id="IPR025447">
    <property type="entry name" value="DUF4192"/>
</dbReference>
<evidence type="ECO:0000313" key="3">
    <source>
        <dbReference type="Proteomes" id="UP001239215"/>
    </source>
</evidence>
<dbReference type="Proteomes" id="UP001239215">
    <property type="component" value="Unassembled WGS sequence"/>
</dbReference>
<reference evidence="2" key="1">
    <citation type="submission" date="2023-07" db="EMBL/GenBank/DDBJ databases">
        <title>Functional and genomic diversity of the sorghum phyllosphere microbiome.</title>
        <authorList>
            <person name="Shade A."/>
        </authorList>
    </citation>
    <scope>NUCLEOTIDE SEQUENCE</scope>
    <source>
        <strain evidence="2">SORGH_AS_1067</strain>
    </source>
</reference>
<dbReference type="AlphaFoldDB" id="A0AAJ1TYT0"/>